<evidence type="ECO:0000313" key="9">
    <source>
        <dbReference type="Proteomes" id="UP000287022"/>
    </source>
</evidence>
<dbReference type="InterPro" id="IPR003961">
    <property type="entry name" value="FN3_dom"/>
</dbReference>
<proteinExistence type="predicted"/>
<comment type="subcellular location">
    <subcellularLocation>
        <location evidence="1">Secreted</location>
    </subcellularLocation>
</comment>
<dbReference type="PROSITE" id="PS50853">
    <property type="entry name" value="FN3"/>
    <property type="match status" value="3"/>
</dbReference>
<evidence type="ECO:0000313" key="8">
    <source>
        <dbReference type="EMBL" id="RUO72639.1"/>
    </source>
</evidence>
<dbReference type="InterPro" id="IPR013517">
    <property type="entry name" value="FG-GAP"/>
</dbReference>
<evidence type="ECO:0000256" key="4">
    <source>
        <dbReference type="ARBA" id="ARBA00023026"/>
    </source>
</evidence>
<dbReference type="NCBIfam" id="TIGR01643">
    <property type="entry name" value="YD_repeat_2x"/>
    <property type="match status" value="2"/>
</dbReference>
<dbReference type="SUPFAM" id="SSF69318">
    <property type="entry name" value="Integrin alpha N-terminal domain"/>
    <property type="match status" value="2"/>
</dbReference>
<dbReference type="Pfam" id="PF03534">
    <property type="entry name" value="SpvB"/>
    <property type="match status" value="1"/>
</dbReference>
<keyword evidence="4" id="KW-0843">Virulence</keyword>
<dbReference type="InterPro" id="IPR022385">
    <property type="entry name" value="Rhs_assc_core"/>
</dbReference>
<feature type="domain" description="Fibronectin type-III" evidence="7">
    <location>
        <begin position="77"/>
        <end position="180"/>
    </location>
</feature>
<dbReference type="Gene3D" id="2.180.10.10">
    <property type="entry name" value="RHS repeat-associated core"/>
    <property type="match status" value="2"/>
</dbReference>
<dbReference type="Pfam" id="PF05593">
    <property type="entry name" value="RHS_repeat"/>
    <property type="match status" value="1"/>
</dbReference>
<dbReference type="STRING" id="1122124.GCA_000423165_02435"/>
<feature type="domain" description="Fibronectin type-III" evidence="7">
    <location>
        <begin position="182"/>
        <end position="279"/>
    </location>
</feature>
<evidence type="ECO:0000256" key="3">
    <source>
        <dbReference type="ARBA" id="ARBA00022729"/>
    </source>
</evidence>
<dbReference type="InterPro" id="IPR013783">
    <property type="entry name" value="Ig-like_fold"/>
</dbReference>
<dbReference type="InterPro" id="IPR003284">
    <property type="entry name" value="Sal_SpvB"/>
</dbReference>
<accession>A0A432Z495</accession>
<dbReference type="Pfam" id="PF13517">
    <property type="entry name" value="FG-GAP_3"/>
    <property type="match status" value="1"/>
</dbReference>
<evidence type="ECO:0000259" key="7">
    <source>
        <dbReference type="PROSITE" id="PS50853"/>
    </source>
</evidence>
<keyword evidence="9" id="KW-1185">Reference proteome</keyword>
<dbReference type="GO" id="GO:0005737">
    <property type="term" value="C:cytoplasm"/>
    <property type="evidence" value="ECO:0007669"/>
    <property type="project" value="InterPro"/>
</dbReference>
<name>A0A432Z495_9GAMM</name>
<dbReference type="Gene3D" id="2.60.40.10">
    <property type="entry name" value="Immunoglobulins"/>
    <property type="match status" value="5"/>
</dbReference>
<evidence type="ECO:0000256" key="5">
    <source>
        <dbReference type="SAM" id="MobiDB-lite"/>
    </source>
</evidence>
<dbReference type="InterPro" id="IPR036116">
    <property type="entry name" value="FN3_sf"/>
</dbReference>
<gene>
    <name evidence="8" type="ORF">CWI80_08845</name>
</gene>
<dbReference type="InterPro" id="IPR050708">
    <property type="entry name" value="T6SS_VgrG/RHS"/>
</dbReference>
<dbReference type="InterPro" id="IPR031325">
    <property type="entry name" value="RHS_repeat"/>
</dbReference>
<feature type="compositionally biased region" description="Polar residues" evidence="5">
    <location>
        <begin position="49"/>
        <end position="67"/>
    </location>
</feature>
<evidence type="ECO:0000256" key="2">
    <source>
        <dbReference type="ARBA" id="ARBA00022525"/>
    </source>
</evidence>
<dbReference type="InterPro" id="IPR028994">
    <property type="entry name" value="Integrin_alpha_N"/>
</dbReference>
<dbReference type="NCBIfam" id="TIGR03696">
    <property type="entry name" value="Rhs_assc_core"/>
    <property type="match status" value="1"/>
</dbReference>
<evidence type="ECO:0000256" key="1">
    <source>
        <dbReference type="ARBA" id="ARBA00004613"/>
    </source>
</evidence>
<dbReference type="EMBL" id="PIQE01000002">
    <property type="protein sequence ID" value="RUO72639.1"/>
    <property type="molecule type" value="Genomic_DNA"/>
</dbReference>
<dbReference type="GO" id="GO:0005576">
    <property type="term" value="C:extracellular region"/>
    <property type="evidence" value="ECO:0007669"/>
    <property type="project" value="UniProtKB-SubCell"/>
</dbReference>
<comment type="caution">
    <text evidence="8">The sequence shown here is derived from an EMBL/GenBank/DDBJ whole genome shotgun (WGS) entry which is preliminary data.</text>
</comment>
<dbReference type="PANTHER" id="PTHR32305">
    <property type="match status" value="1"/>
</dbReference>
<dbReference type="InterPro" id="IPR006530">
    <property type="entry name" value="YD"/>
</dbReference>
<keyword evidence="3 6" id="KW-0732">Signal</keyword>
<feature type="compositionally biased region" description="Pro residues" evidence="5">
    <location>
        <begin position="69"/>
        <end position="78"/>
    </location>
</feature>
<evidence type="ECO:0000256" key="6">
    <source>
        <dbReference type="SAM" id="SignalP"/>
    </source>
</evidence>
<dbReference type="Proteomes" id="UP000287022">
    <property type="component" value="Unassembled WGS sequence"/>
</dbReference>
<feature type="region of interest" description="Disordered" evidence="5">
    <location>
        <begin position="49"/>
        <end position="90"/>
    </location>
</feature>
<sequence length="3036" mass="330977">MNYVKKRTRVLTMLFAVCLLSTVIPAAFAGGNDCVQPLSNGDSFLSSGAGSLKTQTNGQVSTASFNCPNDPPPTPGRPGQPEVSTLSSSDGSYTVSWSPSSNMVESGLEAWGYVLEEYKHGLLASTKNLSSSQISYQVTNKWNGSYTYRIKGCNHDSYMGVAVCGSWSGMSSPVEIIRLPGVPTNLSLSATTSPTGTFALSWFKGEGTVATHYIVQKRHKPHGGIFGSWTETQTNAESQTFNDLQDGVWEFAVKACNSSGCSARALAPSPVSVLRIPSTVSFSSGPTSTVTSSQYTLTWTSATGNLIEYEISSRSKPRGGGSYSNWQLVTTTTQTSYQASASAEGHFEYRVSACNLSGCSQSTEYTEEIVVVFAPSTPEAPILSSQDGPSGSVRVSWMSPNGIVSDGNAQGYYEIERFHEGAAISTSPVAASQLEKDYAGLGEGEHRFRVRACDHDTYYMQNVCSSYSNKSAPFEVGTIPTSPASINTPNNDDDGSFTLSWSSVEVETTHYELGARYRTNNTAAYGAWSYENVGDVLTQNVTDVADGQWHYAIKACNSYGCSAARVATAPVTVERALDAPATLTSSTLSVEGDAGYTLNWSAVSGNAVTYYLEEAAYESNPAYESWLVVYHGGNRQYSQSVQSAGEWRYRVRACAAAVCSDYTYLAGRVEVLKEPDAPTQVVVPSSSPSGSYALSWQHNGSANFQYSESPDFETWVQVGADTSVTFDNKPDGQWSYRVRACNSIGCSGSVTSNTVTVNHAAPTAVATVNVPAEVESHTVQVQWSASNSNYVDYYQLSQRLEQGTWSPWQDVQGLSHSSSVDQEGTWFHRIRACNELPDGGAKCSNATMSFGTLVNFGDAWAAQGGTVADAAGGYVDGTSHDASVGTIVGHGSVEGGVAKYRIAIDVPPGRRGVQPELSLNYSSRGGEGVAGFGWHLAGGGAISRCSATVAQDGYRRTVRMDSQDRLCLNGQKLMIVSGTYGQSGAIYRTELDNFTKVEQYGALSNAYFVAQTKGNQTLYFGNTADAKHRLAMHNGIHTWALSREQDDFGNAIHYSYGEFGAGEFLLRAIQYTGFEDSPGDRSVTFTYEDALTEQTYWLAGGFRTTTKRLKYIQTEVSGQPERNYTLGYVVSDFANRSILQKVTVCSTQNCLRPTTFETHRPILAWQNESLALNASESSPVQNMQRVKRIDLNGDGLLEQILLNPVYTGGTFSGFGVRIYRNAATGYTLTYDGVSQASDIANGIYYYQSGDFNNDGVTDFLIPKAGGLAVYQFNGALDGITQIGSKINGSEAIWSAGVVASSTLKVADMNGDGWQDLVYADENNIVHFIENTGAKEVAFNTPEPVAALSLSSINNRTQREKFDLQDVDGDGILDLVLTLQKTAKQLELRVAFGDVDNQGAYFVSQVESATAMGLPTNHFNHQYTFADLNGDGLQDYVFPVDLNGSYAWSVHLNRGDRNFDSAISFAPGEGIELKTGIDLVGDPMVRLQAKHGGLRVGDIDRDGQDELLVATQSTDTVCVDFRGIRGGMTTYTEVQLCGNDLHEEKVYVDTEGYVGNFAHDWARYDMRRFQWSAIDPQGLNATARIFSNVVEAPIGGLTTQSGAAYSALKLHDIDNNGYLDFTYVNSSGFSYATSVNEVFSVAGQLYSQVNLTVTRTGSSNATSDGYIERLNTVGYGSHDGKLVDTLESATDGLGNRHSWQYHPLSAKLDDRVNQPFYSVPSELSERYIAEDINNDYFYFTSSMYVVSEASQSNGIGGENHYRYSYAEAIYNSAGRGFQGFREITVEDFTRQTRSISEFSQLFPLAGRLEHVRVCKLEVSLHACRNGSVAPLSSSDYVYEVGPTDDEGLYWSYPSFVEHKKFDSNSQGTMLEQRTTTIAPSDVDKFGNILKSTEVVFDGFQSVEKITERTYSNSAYTWWINKLTRKEITTRTLSRDTSVGSVLRAESNDEQVTTINYTYSRWWGNSGRQPYIVQTQGSNATSYSYKTTSYTQYGLPERIQNSESYSSKREQIYSYSNDGYFVTSIRNGVGHTITQTVDAVHGKPTQITDANGVIETFTYDDFGQKTSSTRQGSPTRYEGLQWCYGGCPTNRAKFYRFTHQEGTPSQHVYLDSQGREVATAIDGFNARRRYTQQRYDARGQLISETLPSFSSSGGSATTYAYDRLGRMTQKTMPASSGSIVVTYTHNGHETTINASHGAQLSMSRTLASDGKLMQTVDSMGGVTRYAYDSRGNTVTIEDVQQNITYASYDGLGNKLFVDDPNLGRVNYTYTGFGEVKMVTKANGESITYRYDGLGRVTREASSTEGVAMFTYDSQPNGIGLPAEQSRAGHEVVFHYDAYGREVGKTITIDGDVYQVATEYDSRLGRVKARMLASGIKLAYGYDSRGYLLHLRNAQSDFSYQDVESHDALGNITLQRYNSGTLTASASYSASGQIQSIVASSALAGAVHELNYSYGDFDNLSQHQVVYAYGMKQSTESYSYDSLQRLVSATRVFSNEPVPDTTVNYAYDAAGNLLEKSDYATALYYGTSNGGAANSNAGPHAVSRAVLLDGSTRTYNYDAAGQRISGNGVTLSYTASGKPKRISTGSGVVEFFYAANGERYKKVSTTGGSTRTTHYVDGDVEVELTSTDTVTRTDIAGVALVRRSETASTSSHSLRYVLRDRLGSVVTLTDALNQVQEHRSFDAFGKPRYGGMVEGNGTLTSLTQGAPFTPRGFTGHEHIDGAKLIHMNGRGYDYQLGRFLSVDPFIQAPANSQSHNPYSYIMNNPLAGNDPSGYRWCGAGSLEKAACGNEQKPKRRDAGSVGRRAAETIWINGGPAVTNGARHSPRSVATGEQEREAIGGPGEVGTNVDGDSKFVDNFIKNHVNHTTEDISSDTDIKSPVPDEVRTALIELSGHKTGRALLEHFVKSGTKLDLVDTTFTRTKKNGTLGFAFMADYGEDSEFPDTVYYTRNLAAFRSHVAKNNPFMLGSVVNSMSMDVLLAQELGHTRAGNQFGVNGTNTYTEIVPHSLVENRYRAERGLPIRRSYFKKDDMHNYMNSIK</sequence>
<organism evidence="8 9">
    <name type="scientific">Pseudidiomarina sediminum</name>
    <dbReference type="NCBI Taxonomy" id="431675"/>
    <lineage>
        <taxon>Bacteria</taxon>
        <taxon>Pseudomonadati</taxon>
        <taxon>Pseudomonadota</taxon>
        <taxon>Gammaproteobacteria</taxon>
        <taxon>Alteromonadales</taxon>
        <taxon>Idiomarinaceae</taxon>
        <taxon>Pseudidiomarina</taxon>
    </lineage>
</organism>
<feature type="signal peptide" evidence="6">
    <location>
        <begin position="1"/>
        <end position="29"/>
    </location>
</feature>
<feature type="chain" id="PRO_5019450387" description="Fibronectin type-III domain-containing protein" evidence="6">
    <location>
        <begin position="30"/>
        <end position="3036"/>
    </location>
</feature>
<reference evidence="9" key="1">
    <citation type="journal article" date="2018" name="Front. Microbiol.">
        <title>Genome-Based Analysis Reveals the Taxonomy and Diversity of the Family Idiomarinaceae.</title>
        <authorList>
            <person name="Liu Y."/>
            <person name="Lai Q."/>
            <person name="Shao Z."/>
        </authorList>
    </citation>
    <scope>NUCLEOTIDE SEQUENCE [LARGE SCALE GENOMIC DNA]</scope>
    <source>
        <strain evidence="9">c121</strain>
    </source>
</reference>
<keyword evidence="2" id="KW-0964">Secreted</keyword>
<feature type="domain" description="Fibronectin type-III" evidence="7">
    <location>
        <begin position="677"/>
        <end position="763"/>
    </location>
</feature>
<dbReference type="SMART" id="SM00060">
    <property type="entry name" value="FN3"/>
    <property type="match status" value="7"/>
</dbReference>
<dbReference type="SUPFAM" id="SSF49265">
    <property type="entry name" value="Fibronectin type III"/>
    <property type="match status" value="3"/>
</dbReference>
<protein>
    <recommendedName>
        <fullName evidence="7">Fibronectin type-III domain-containing protein</fullName>
    </recommendedName>
</protein>
<dbReference type="PANTHER" id="PTHR32305:SF15">
    <property type="entry name" value="PROTEIN RHSA-RELATED"/>
    <property type="match status" value="1"/>
</dbReference>